<protein>
    <submittedName>
        <fullName evidence="2">Putative membrane protein</fullName>
    </submittedName>
</protein>
<evidence type="ECO:0000313" key="3">
    <source>
        <dbReference type="Proteomes" id="UP000186559"/>
    </source>
</evidence>
<name>A0A1U7D2P4_9RHOB</name>
<keyword evidence="1" id="KW-1133">Transmembrane helix</keyword>
<evidence type="ECO:0000256" key="1">
    <source>
        <dbReference type="SAM" id="Phobius"/>
    </source>
</evidence>
<accession>A0A1U7D2P4</accession>
<keyword evidence="1" id="KW-0472">Membrane</keyword>
<dbReference type="OrthoDB" id="1123500at2"/>
<feature type="transmembrane region" description="Helical" evidence="1">
    <location>
        <begin position="35"/>
        <end position="58"/>
    </location>
</feature>
<proteinExistence type="predicted"/>
<sequence>MKAITTAIIMIGTPAIADAETYGHMMGYGYGHGLTMLFGPVLWLIVLGLVVAGVVWFARQYQGADSGNSGGRGRHGALDELDMRLARGEIEPDEYATRKKLLGG</sequence>
<dbReference type="KEGG" id="tpro:Ga0080559_TMP1587"/>
<gene>
    <name evidence="2" type="ORF">Ga0080559_TMP1587</name>
</gene>
<keyword evidence="3" id="KW-1185">Reference proteome</keyword>
<dbReference type="STRING" id="1229727.Ga0080559_TMP1587"/>
<organism evidence="2 3">
    <name type="scientific">Salipiger profundus</name>
    <dbReference type="NCBI Taxonomy" id="1229727"/>
    <lineage>
        <taxon>Bacteria</taxon>
        <taxon>Pseudomonadati</taxon>
        <taxon>Pseudomonadota</taxon>
        <taxon>Alphaproteobacteria</taxon>
        <taxon>Rhodobacterales</taxon>
        <taxon>Roseobacteraceae</taxon>
        <taxon>Salipiger</taxon>
    </lineage>
</organism>
<dbReference type="EMBL" id="CP014796">
    <property type="protein sequence ID" value="APX22383.1"/>
    <property type="molecule type" value="Genomic_DNA"/>
</dbReference>
<keyword evidence="1" id="KW-0812">Transmembrane</keyword>
<dbReference type="AlphaFoldDB" id="A0A1U7D2P4"/>
<evidence type="ECO:0000313" key="2">
    <source>
        <dbReference type="EMBL" id="APX22383.1"/>
    </source>
</evidence>
<reference evidence="2 3" key="1">
    <citation type="submission" date="2016-03" db="EMBL/GenBank/DDBJ databases">
        <title>Deep-sea bacteria in the southern Pacific.</title>
        <authorList>
            <person name="Tang K."/>
        </authorList>
    </citation>
    <scope>NUCLEOTIDE SEQUENCE [LARGE SCALE GENOMIC DNA]</scope>
    <source>
        <strain evidence="2 3">JLT2016</strain>
    </source>
</reference>
<dbReference type="RefSeq" id="WP_076622762.1">
    <property type="nucleotide sequence ID" value="NZ_BMEW01000011.1"/>
</dbReference>
<dbReference type="Proteomes" id="UP000186559">
    <property type="component" value="Chromosome"/>
</dbReference>